<dbReference type="PRINTS" id="PR00080">
    <property type="entry name" value="SDRFAMILY"/>
</dbReference>
<proteinExistence type="inferred from homology"/>
<dbReference type="PANTHER" id="PTHR42879">
    <property type="entry name" value="3-OXOACYL-(ACYL-CARRIER-PROTEIN) REDUCTASE"/>
    <property type="match status" value="1"/>
</dbReference>
<dbReference type="InterPro" id="IPR036291">
    <property type="entry name" value="NAD(P)-bd_dom_sf"/>
</dbReference>
<dbReference type="Gene3D" id="3.40.50.720">
    <property type="entry name" value="NAD(P)-binding Rossmann-like Domain"/>
    <property type="match status" value="1"/>
</dbReference>
<dbReference type="InterPro" id="IPR002347">
    <property type="entry name" value="SDR_fam"/>
</dbReference>
<reference evidence="3 4" key="1">
    <citation type="submission" date="2020-02" db="EMBL/GenBank/DDBJ databases">
        <authorList>
            <person name="Li X.-J."/>
            <person name="Han X.-M."/>
        </authorList>
    </citation>
    <scope>NUCLEOTIDE SEQUENCE [LARGE SCALE GENOMIC DNA]</scope>
    <source>
        <strain evidence="3 4">CCTCC AB 2017055</strain>
    </source>
</reference>
<dbReference type="InterPro" id="IPR050259">
    <property type="entry name" value="SDR"/>
</dbReference>
<evidence type="ECO:0000313" key="3">
    <source>
        <dbReference type="EMBL" id="NEE03001.1"/>
    </source>
</evidence>
<dbReference type="EMBL" id="JAAGOA010000018">
    <property type="protein sequence ID" value="NEE03001.1"/>
    <property type="molecule type" value="Genomic_DNA"/>
</dbReference>
<dbReference type="RefSeq" id="WP_163742051.1">
    <property type="nucleotide sequence ID" value="NZ_JAAGOA010000018.1"/>
</dbReference>
<dbReference type="Proteomes" id="UP000475214">
    <property type="component" value="Unassembled WGS sequence"/>
</dbReference>
<evidence type="ECO:0000256" key="2">
    <source>
        <dbReference type="ARBA" id="ARBA00023002"/>
    </source>
</evidence>
<gene>
    <name evidence="3" type="ORF">G1H10_22820</name>
</gene>
<keyword evidence="2" id="KW-0560">Oxidoreductase</keyword>
<dbReference type="GO" id="GO:0032787">
    <property type="term" value="P:monocarboxylic acid metabolic process"/>
    <property type="evidence" value="ECO:0007669"/>
    <property type="project" value="UniProtKB-ARBA"/>
</dbReference>
<keyword evidence="4" id="KW-1185">Reference proteome</keyword>
<organism evidence="3 4">
    <name type="scientific">Phytoactinopolyspora halotolerans</name>
    <dbReference type="NCBI Taxonomy" id="1981512"/>
    <lineage>
        <taxon>Bacteria</taxon>
        <taxon>Bacillati</taxon>
        <taxon>Actinomycetota</taxon>
        <taxon>Actinomycetes</taxon>
        <taxon>Jiangellales</taxon>
        <taxon>Jiangellaceae</taxon>
        <taxon>Phytoactinopolyspora</taxon>
    </lineage>
</organism>
<accession>A0A6L9SET8</accession>
<dbReference type="PRINTS" id="PR00081">
    <property type="entry name" value="GDHRDH"/>
</dbReference>
<sequence>MNSAPEASDSDLSGKLAVVTGAGSGIGRACARRLARAGARVRVVDIDKDAAEAVAGEVGGEARAVDLTDLELAESLGADADVVVNNAGVQTVSPIEEFPPEKFSMMLRLMVEAPFRLVRAALPHMYANGWGRVVNISSVHGLRASAYKSAYVTAKHALEGFSKVTAVEGGPRGVTSNCVNPGYVRTPLVENQIAAQAENHGISADEVIKHVLLARSPIKRLIEPEEVAAAVTYLCGPEATFINGSSLTIDGAWTAS</sequence>
<dbReference type="GO" id="GO:0016491">
    <property type="term" value="F:oxidoreductase activity"/>
    <property type="evidence" value="ECO:0007669"/>
    <property type="project" value="UniProtKB-KW"/>
</dbReference>
<dbReference type="Pfam" id="PF13561">
    <property type="entry name" value="adh_short_C2"/>
    <property type="match status" value="1"/>
</dbReference>
<dbReference type="PANTHER" id="PTHR42879:SF2">
    <property type="entry name" value="3-OXOACYL-[ACYL-CARRIER-PROTEIN] REDUCTASE FABG"/>
    <property type="match status" value="1"/>
</dbReference>
<dbReference type="AlphaFoldDB" id="A0A6L9SET8"/>
<dbReference type="NCBIfam" id="NF009093">
    <property type="entry name" value="PRK12429.1"/>
    <property type="match status" value="1"/>
</dbReference>
<dbReference type="PROSITE" id="PS00061">
    <property type="entry name" value="ADH_SHORT"/>
    <property type="match status" value="1"/>
</dbReference>
<dbReference type="SUPFAM" id="SSF51735">
    <property type="entry name" value="NAD(P)-binding Rossmann-fold domains"/>
    <property type="match status" value="1"/>
</dbReference>
<evidence type="ECO:0000313" key="4">
    <source>
        <dbReference type="Proteomes" id="UP000475214"/>
    </source>
</evidence>
<protein>
    <submittedName>
        <fullName evidence="3">SDR family oxidoreductase</fullName>
    </submittedName>
</protein>
<dbReference type="FunFam" id="3.40.50.720:FF:000084">
    <property type="entry name" value="Short-chain dehydrogenase reductase"/>
    <property type="match status" value="1"/>
</dbReference>
<name>A0A6L9SET8_9ACTN</name>
<evidence type="ECO:0000256" key="1">
    <source>
        <dbReference type="ARBA" id="ARBA00006484"/>
    </source>
</evidence>
<comment type="caution">
    <text evidence="3">The sequence shown here is derived from an EMBL/GenBank/DDBJ whole genome shotgun (WGS) entry which is preliminary data.</text>
</comment>
<dbReference type="InterPro" id="IPR020904">
    <property type="entry name" value="Sc_DH/Rdtase_CS"/>
</dbReference>
<comment type="similarity">
    <text evidence="1">Belongs to the short-chain dehydrogenases/reductases (SDR) family.</text>
</comment>